<dbReference type="Proteomes" id="UP000053342">
    <property type="component" value="Unassembled WGS sequence"/>
</dbReference>
<comment type="similarity">
    <text evidence="3">Belongs to the CENP-O/MCM21 family.</text>
</comment>
<keyword evidence="5" id="KW-0539">Nucleus</keyword>
<dbReference type="OrthoDB" id="10050372at2759"/>
<feature type="region of interest" description="Disordered" evidence="7">
    <location>
        <begin position="1"/>
        <end position="23"/>
    </location>
</feature>
<evidence type="ECO:0000256" key="7">
    <source>
        <dbReference type="SAM" id="MobiDB-lite"/>
    </source>
</evidence>
<dbReference type="VEuPathDB" id="FungiDB:PV06_03429"/>
<keyword evidence="6" id="KW-0137">Centromere</keyword>
<feature type="compositionally biased region" description="Polar residues" evidence="7">
    <location>
        <begin position="56"/>
        <end position="73"/>
    </location>
</feature>
<keyword evidence="4" id="KW-0158">Chromosome</keyword>
<dbReference type="HOGENOM" id="CLU_042556_0_0_1"/>
<protein>
    <submittedName>
        <fullName evidence="8">Uncharacterized protein</fullName>
    </submittedName>
</protein>
<feature type="compositionally biased region" description="Low complexity" evidence="7">
    <location>
        <begin position="11"/>
        <end position="23"/>
    </location>
</feature>
<evidence type="ECO:0000313" key="9">
    <source>
        <dbReference type="Proteomes" id="UP000053342"/>
    </source>
</evidence>
<evidence type="ECO:0000256" key="2">
    <source>
        <dbReference type="ARBA" id="ARBA00004584"/>
    </source>
</evidence>
<comment type="subcellular location">
    <subcellularLocation>
        <location evidence="2">Chromosome</location>
        <location evidence="2">Centromere</location>
    </subcellularLocation>
    <subcellularLocation>
        <location evidence="1">Nucleus</location>
    </subcellularLocation>
</comment>
<dbReference type="PANTHER" id="PTHR14582:SF1">
    <property type="entry name" value="CENTROMERE PROTEIN O"/>
    <property type="match status" value="1"/>
</dbReference>
<dbReference type="EMBL" id="KN847334">
    <property type="protein sequence ID" value="KIW45006.1"/>
    <property type="molecule type" value="Genomic_DNA"/>
</dbReference>
<evidence type="ECO:0000313" key="8">
    <source>
        <dbReference type="EMBL" id="KIW45006.1"/>
    </source>
</evidence>
<sequence>MAAVAASPVPEIDSASFESLSSSLDEDIAQVRAEIEKLTKRRKLLTSSVLSSTKIQNQVSTQTGRDPSSNSNPSQFESAFQQSSSNLHHLSFGVTSFPFHDPSPEVQSKNPLLGIRMDLCDRNGHFDNPYYLFCIKVGGEEGPSIQELRIHRHTIPALVPLEEYEKQYLPLSDEGYGGSEDSLLSSEGNQRKQDLHGLVSRVRHDLVAWRSRQDAIEWMRDKLEIPVVRYKHRPSGQEVGRESDEDSSLLDIDAPAGRFGIREFEAVGVDARQVRILWSDDSVGRIKITDQGKIEKAAVIGLDGHIASVERILTQGDATVFDLLDRLQEIETRVQGHGI</sequence>
<dbReference type="STRING" id="215243.A0A0D2AYY9"/>
<feature type="region of interest" description="Disordered" evidence="7">
    <location>
        <begin position="56"/>
        <end position="80"/>
    </location>
</feature>
<evidence type="ECO:0000256" key="4">
    <source>
        <dbReference type="ARBA" id="ARBA00022454"/>
    </source>
</evidence>
<dbReference type="Pfam" id="PF09496">
    <property type="entry name" value="CENP-O"/>
    <property type="match status" value="1"/>
</dbReference>
<evidence type="ECO:0000256" key="3">
    <source>
        <dbReference type="ARBA" id="ARBA00007321"/>
    </source>
</evidence>
<proteinExistence type="inferred from homology"/>
<gene>
    <name evidence="8" type="ORF">PV06_03429</name>
</gene>
<dbReference type="AlphaFoldDB" id="A0A0D2AYY9"/>
<dbReference type="InterPro" id="IPR018464">
    <property type="entry name" value="CENP-O"/>
</dbReference>
<evidence type="ECO:0000256" key="1">
    <source>
        <dbReference type="ARBA" id="ARBA00004123"/>
    </source>
</evidence>
<evidence type="ECO:0000256" key="6">
    <source>
        <dbReference type="ARBA" id="ARBA00023328"/>
    </source>
</evidence>
<dbReference type="RefSeq" id="XP_016265222.1">
    <property type="nucleotide sequence ID" value="XM_016404217.1"/>
</dbReference>
<dbReference type="GO" id="GO:0031511">
    <property type="term" value="C:Mis6-Sim4 complex"/>
    <property type="evidence" value="ECO:0007669"/>
    <property type="project" value="TreeGrafter"/>
</dbReference>
<dbReference type="PANTHER" id="PTHR14582">
    <property type="entry name" value="INNER KINETOCHORE SUBUNIT MAL2"/>
    <property type="match status" value="1"/>
</dbReference>
<keyword evidence="9" id="KW-1185">Reference proteome</keyword>
<dbReference type="GeneID" id="27355503"/>
<dbReference type="GO" id="GO:0005634">
    <property type="term" value="C:nucleus"/>
    <property type="evidence" value="ECO:0007669"/>
    <property type="project" value="UniProtKB-SubCell"/>
</dbReference>
<name>A0A0D2AYY9_9EURO</name>
<accession>A0A0D2AYY9</accession>
<evidence type="ECO:0000256" key="5">
    <source>
        <dbReference type="ARBA" id="ARBA00023242"/>
    </source>
</evidence>
<reference evidence="8 9" key="1">
    <citation type="submission" date="2015-01" db="EMBL/GenBank/DDBJ databases">
        <title>The Genome Sequence of Exophiala oligosperma CBS72588.</title>
        <authorList>
            <consortium name="The Broad Institute Genomics Platform"/>
            <person name="Cuomo C."/>
            <person name="de Hoog S."/>
            <person name="Gorbushina A."/>
            <person name="Stielow B."/>
            <person name="Teixiera M."/>
            <person name="Abouelleil A."/>
            <person name="Chapman S.B."/>
            <person name="Priest M."/>
            <person name="Young S.K."/>
            <person name="Wortman J."/>
            <person name="Nusbaum C."/>
            <person name="Birren B."/>
        </authorList>
    </citation>
    <scope>NUCLEOTIDE SEQUENCE [LARGE SCALE GENOMIC DNA]</scope>
    <source>
        <strain evidence="8 9">CBS 72588</strain>
    </source>
</reference>
<organism evidence="8 9">
    <name type="scientific">Exophiala oligosperma</name>
    <dbReference type="NCBI Taxonomy" id="215243"/>
    <lineage>
        <taxon>Eukaryota</taxon>
        <taxon>Fungi</taxon>
        <taxon>Dikarya</taxon>
        <taxon>Ascomycota</taxon>
        <taxon>Pezizomycotina</taxon>
        <taxon>Eurotiomycetes</taxon>
        <taxon>Chaetothyriomycetidae</taxon>
        <taxon>Chaetothyriales</taxon>
        <taxon>Herpotrichiellaceae</taxon>
        <taxon>Exophiala</taxon>
    </lineage>
</organism>